<reference evidence="1 2" key="1">
    <citation type="submission" date="2019-03" db="EMBL/GenBank/DDBJ databases">
        <title>Genomic Encyclopedia of Type Strains, Phase IV (KMG-IV): sequencing the most valuable type-strain genomes for metagenomic binning, comparative biology and taxonomic classification.</title>
        <authorList>
            <person name="Goeker M."/>
        </authorList>
    </citation>
    <scope>NUCLEOTIDE SEQUENCE [LARGE SCALE GENOMIC DNA]</scope>
    <source>
        <strain evidence="1 2">DSM 29481</strain>
    </source>
</reference>
<dbReference type="RefSeq" id="WP_008689180.1">
    <property type="nucleotide sequence ID" value="NZ_JAJCII010000001.1"/>
</dbReference>
<evidence type="ECO:0000313" key="1">
    <source>
        <dbReference type="EMBL" id="TCU62226.1"/>
    </source>
</evidence>
<proteinExistence type="predicted"/>
<evidence type="ECO:0000313" key="2">
    <source>
        <dbReference type="Proteomes" id="UP000295773"/>
    </source>
</evidence>
<keyword evidence="2" id="KW-1185">Reference proteome</keyword>
<dbReference type="Proteomes" id="UP000295773">
    <property type="component" value="Unassembled WGS sequence"/>
</dbReference>
<dbReference type="AlphaFoldDB" id="A0A4R3TKX5"/>
<accession>A0A4R3TKX5</accession>
<comment type="caution">
    <text evidence="1">The sequence shown here is derived from an EMBL/GenBank/DDBJ whole genome shotgun (WGS) entry which is preliminary data.</text>
</comment>
<organism evidence="1 2">
    <name type="scientific">Longicatena caecimuris</name>
    <dbReference type="NCBI Taxonomy" id="1796635"/>
    <lineage>
        <taxon>Bacteria</taxon>
        <taxon>Bacillati</taxon>
        <taxon>Bacillota</taxon>
        <taxon>Erysipelotrichia</taxon>
        <taxon>Erysipelotrichales</taxon>
        <taxon>Erysipelotrichaceae</taxon>
        <taxon>Longicatena</taxon>
    </lineage>
</organism>
<sequence length="150" mass="17706">MMKFYYIDDAMFEAGAFQEEIRHRFLCHLRKNQVKLILVSAAHKENGRYRKFLEECKNISIVRSPAIFDVDGICGTLHTGYAAIEGYPIQHAYSGTCVEFDEKEKKAKRIYLDMFVDHHEEENFDFLVEELEKAIQDKIFDMKKKKDEIN</sequence>
<name>A0A4R3TKX5_9FIRM</name>
<dbReference type="EMBL" id="SMBP01000005">
    <property type="protein sequence ID" value="TCU62226.1"/>
    <property type="molecule type" value="Genomic_DNA"/>
</dbReference>
<protein>
    <submittedName>
        <fullName evidence="1">Uncharacterized protein</fullName>
    </submittedName>
</protein>
<gene>
    <name evidence="1" type="ORF">EDD61_10532</name>
</gene>